<dbReference type="Proteomes" id="UP000464495">
    <property type="component" value="Chromosome"/>
</dbReference>
<dbReference type="HAMAP" id="MF_01411">
    <property type="entry name" value="LPS_assembly_LptD"/>
    <property type="match status" value="1"/>
</dbReference>
<evidence type="ECO:0000259" key="2">
    <source>
        <dbReference type="Pfam" id="PF04453"/>
    </source>
</evidence>
<sequence length="707" mass="78022" precursor="true">MRTILAVMIWLAATLPSWAQGEEVTLLADRVDISGNGDVITASGAVTVRYQGQVLEARRIIYDRGADRLRAEGPIRLLTGDNVIVLADLAELDADMENGLVMGARLILDEQLQIAAESGERIGGRYNGLDRVVASSCVVCAERPTPLWRIRARRVVHDEVAERIYFRDAWFDLAGYPILYLPALRIPAPGVERATGALMPTFSGSDIYGYGVKLPYYVVLGDHADVTLTPFITSERTILLESEYRQNFRSGNIELSGAFSLTDGLEPGEIRGFVANRGHFDLAYGYDLDFELNLVTDDAFLQEFNYSDDDRLTSFLDVTRYRASDYTEFRIAGYQSLRDGEDAGEIPLVLPSFETRKVWDAGPLDGRLGAGLDVMNLVRTDGRDVLRLGGGGDWRGSHTFDTGIQFAAVGDLRFDAYHISDDAGFDEEFVTRTLPTVGVTLRWPWALNTGAATHVIEPIAQLVYSDSFQSGDIPNEDSLLPELDETSLFSLNRFPGQDAQETGSRANIGINYTRYDPNGWEASLTAGQVFREEAGDRFSVGSGLTGLTSDFIIAASVDLPPGLEMNASALFAPDSLTFRQGSFAIAYESVKFDVETGYVFLAADPQDQTMSLLPERQEYRLSTRYRFAPHWEFTGEFRYDLAETRSILRKAGLTYGNECAEIAFSVSRRLATSGNVPTSTNFGLSLNLTGLGSRSNPEWPTRSCAVR</sequence>
<comment type="similarity">
    <text evidence="1">Belongs to the LptD family.</text>
</comment>
<comment type="subunit">
    <text evidence="1">Component of the lipopolysaccharide transport and assembly complex.</text>
</comment>
<name>A0A6P1T0V6_9RHOB</name>
<comment type="function">
    <text evidence="1">Involved in the assembly of lipopolysaccharide (LPS) at the surface of the outer membrane.</text>
</comment>
<dbReference type="InterPro" id="IPR020889">
    <property type="entry name" value="LipoPS_assembly_LptD"/>
</dbReference>
<comment type="caution">
    <text evidence="1">Lacks conserved residue(s) required for the propagation of feature annotation.</text>
</comment>
<keyword evidence="1" id="KW-0998">Cell outer membrane</keyword>
<organism evidence="3 4">
    <name type="scientific">Algicella marina</name>
    <dbReference type="NCBI Taxonomy" id="2683284"/>
    <lineage>
        <taxon>Bacteria</taxon>
        <taxon>Pseudomonadati</taxon>
        <taxon>Pseudomonadota</taxon>
        <taxon>Alphaproteobacteria</taxon>
        <taxon>Rhodobacterales</taxon>
        <taxon>Paracoccaceae</taxon>
        <taxon>Algicella</taxon>
    </lineage>
</organism>
<evidence type="ECO:0000256" key="1">
    <source>
        <dbReference type="HAMAP-Rule" id="MF_01411"/>
    </source>
</evidence>
<dbReference type="InterPro" id="IPR007543">
    <property type="entry name" value="LptD_C"/>
</dbReference>
<feature type="domain" description="LptD C-terminal" evidence="2">
    <location>
        <begin position="270"/>
        <end position="631"/>
    </location>
</feature>
<keyword evidence="4" id="KW-1185">Reference proteome</keyword>
<evidence type="ECO:0000313" key="3">
    <source>
        <dbReference type="EMBL" id="QHQ34919.1"/>
    </source>
</evidence>
<dbReference type="GO" id="GO:0043165">
    <property type="term" value="P:Gram-negative-bacterium-type cell outer membrane assembly"/>
    <property type="evidence" value="ECO:0007669"/>
    <property type="project" value="UniProtKB-UniRule"/>
</dbReference>
<dbReference type="PANTHER" id="PTHR30189">
    <property type="entry name" value="LPS-ASSEMBLY PROTEIN"/>
    <property type="match status" value="1"/>
</dbReference>
<feature type="signal peptide" evidence="1">
    <location>
        <begin position="1"/>
        <end position="19"/>
    </location>
</feature>
<keyword evidence="1" id="KW-0732">Signal</keyword>
<feature type="chain" id="PRO_5027192179" description="LPS-assembly protein LptD" evidence="1">
    <location>
        <begin position="20"/>
        <end position="707"/>
    </location>
</feature>
<dbReference type="GO" id="GO:1990351">
    <property type="term" value="C:transporter complex"/>
    <property type="evidence" value="ECO:0007669"/>
    <property type="project" value="TreeGrafter"/>
</dbReference>
<dbReference type="InterPro" id="IPR050218">
    <property type="entry name" value="LptD"/>
</dbReference>
<reference evidence="3 4" key="1">
    <citation type="submission" date="2019-12" db="EMBL/GenBank/DDBJ databases">
        <title>Complete genome sequence of Algicella marina strain 9Alg 56(T) isolated from the red alga Tichocarpus crinitus.</title>
        <authorList>
            <person name="Kim S.-G."/>
            <person name="Nedashkovskaya O.I."/>
        </authorList>
    </citation>
    <scope>NUCLEOTIDE SEQUENCE [LARGE SCALE GENOMIC DNA]</scope>
    <source>
        <strain evidence="3 4">9Alg 56</strain>
    </source>
</reference>
<gene>
    <name evidence="1 3" type="primary">lptD</name>
    <name evidence="3" type="ORF">GO499_06740</name>
</gene>
<dbReference type="EMBL" id="CP046620">
    <property type="protein sequence ID" value="QHQ34919.1"/>
    <property type="molecule type" value="Genomic_DNA"/>
</dbReference>
<proteinExistence type="inferred from homology"/>
<dbReference type="GO" id="GO:0009279">
    <property type="term" value="C:cell outer membrane"/>
    <property type="evidence" value="ECO:0007669"/>
    <property type="project" value="UniProtKB-SubCell"/>
</dbReference>
<dbReference type="GO" id="GO:0015920">
    <property type="term" value="P:lipopolysaccharide transport"/>
    <property type="evidence" value="ECO:0007669"/>
    <property type="project" value="InterPro"/>
</dbReference>
<protein>
    <recommendedName>
        <fullName evidence="1">LPS-assembly protein LptD</fullName>
    </recommendedName>
</protein>
<dbReference type="RefSeq" id="WP_161861485.1">
    <property type="nucleotide sequence ID" value="NZ_CP046620.1"/>
</dbReference>
<dbReference type="AlphaFoldDB" id="A0A6P1T0V6"/>
<evidence type="ECO:0000313" key="4">
    <source>
        <dbReference type="Proteomes" id="UP000464495"/>
    </source>
</evidence>
<dbReference type="PANTHER" id="PTHR30189:SF1">
    <property type="entry name" value="LPS-ASSEMBLY PROTEIN LPTD"/>
    <property type="match status" value="1"/>
</dbReference>
<accession>A0A6P1T0V6</accession>
<dbReference type="Pfam" id="PF04453">
    <property type="entry name" value="LptD"/>
    <property type="match status" value="1"/>
</dbReference>
<dbReference type="KEGG" id="amaq:GO499_06740"/>
<comment type="subcellular location">
    <subcellularLocation>
        <location evidence="1">Cell outer membrane</location>
    </subcellularLocation>
</comment>
<keyword evidence="1" id="KW-0472">Membrane</keyword>